<dbReference type="GO" id="GO:0006974">
    <property type="term" value="P:DNA damage response"/>
    <property type="evidence" value="ECO:0007669"/>
    <property type="project" value="TreeGrafter"/>
</dbReference>
<feature type="region of interest" description="Disordered" evidence="6">
    <location>
        <begin position="135"/>
        <end position="178"/>
    </location>
</feature>
<dbReference type="OrthoDB" id="1707486at2759"/>
<organism evidence="8 9">
    <name type="scientific">Lachancea nothofagi CBS 11611</name>
    <dbReference type="NCBI Taxonomy" id="1266666"/>
    <lineage>
        <taxon>Eukaryota</taxon>
        <taxon>Fungi</taxon>
        <taxon>Dikarya</taxon>
        <taxon>Ascomycota</taxon>
        <taxon>Saccharomycotina</taxon>
        <taxon>Saccharomycetes</taxon>
        <taxon>Saccharomycetales</taxon>
        <taxon>Saccharomycetaceae</taxon>
        <taxon>Lachancea</taxon>
    </lineage>
</organism>
<dbReference type="Pfam" id="PF00808">
    <property type="entry name" value="CBFD_NFYB_HMF"/>
    <property type="match status" value="1"/>
</dbReference>
<evidence type="ECO:0000256" key="3">
    <source>
        <dbReference type="ARBA" id="ARBA00023242"/>
    </source>
</evidence>
<evidence type="ECO:0000256" key="2">
    <source>
        <dbReference type="ARBA" id="ARBA00022705"/>
    </source>
</evidence>
<dbReference type="EMBL" id="LT598446">
    <property type="protein sequence ID" value="SCU86087.1"/>
    <property type="molecule type" value="Genomic_DNA"/>
</dbReference>
<protein>
    <recommendedName>
        <fullName evidence="4">DNA polymerase epsilon subunit D</fullName>
    </recommendedName>
    <alternativeName>
        <fullName evidence="5">DNA polymerase II subunit D</fullName>
    </alternativeName>
</protein>
<dbReference type="GO" id="GO:0046982">
    <property type="term" value="F:protein heterodimerization activity"/>
    <property type="evidence" value="ECO:0007669"/>
    <property type="project" value="InterPro"/>
</dbReference>
<evidence type="ECO:0000313" key="9">
    <source>
        <dbReference type="Proteomes" id="UP000189911"/>
    </source>
</evidence>
<keyword evidence="9" id="KW-1185">Reference proteome</keyword>
<dbReference type="CDD" id="cd22928">
    <property type="entry name" value="HFD_POLE3_DPB4"/>
    <property type="match status" value="1"/>
</dbReference>
<dbReference type="Proteomes" id="UP000189911">
    <property type="component" value="Chromosome C"/>
</dbReference>
<evidence type="ECO:0000256" key="1">
    <source>
        <dbReference type="ARBA" id="ARBA00004123"/>
    </source>
</evidence>
<dbReference type="PANTHER" id="PTHR46172:SF1">
    <property type="entry name" value="DNA POLYMERASE EPSILON SUBUNIT 3"/>
    <property type="match status" value="1"/>
</dbReference>
<dbReference type="InterPro" id="IPR051377">
    <property type="entry name" value="DNA_Pol-Epsilon_Subunit"/>
</dbReference>
<dbReference type="InterPro" id="IPR003958">
    <property type="entry name" value="CBFA_NFYB_domain"/>
</dbReference>
<keyword evidence="2" id="KW-0235">DNA replication</keyword>
<evidence type="ECO:0000259" key="7">
    <source>
        <dbReference type="Pfam" id="PF00808"/>
    </source>
</evidence>
<keyword evidence="3" id="KW-0539">Nucleus</keyword>
<dbReference type="GO" id="GO:0008622">
    <property type="term" value="C:epsilon DNA polymerase complex"/>
    <property type="evidence" value="ECO:0007669"/>
    <property type="project" value="TreeGrafter"/>
</dbReference>
<sequence length="178" mass="19392">MPPKNGKRESAGGKLPAALHAKEQQSVTIEDLLFPRSTIVHLAKDSSVQGVDANTTDAESKKVILSKDAATALQRSATVFVNHLMMYAREGAAFQNRKSVNVDDVLAALDQCGLEGLKTLVRSRLDEYQKALELRKKEKIETKEHEDGPTESGDEGVETQPDTELAVGEPAKKPKLDN</sequence>
<dbReference type="GO" id="GO:0031490">
    <property type="term" value="F:chromatin DNA binding"/>
    <property type="evidence" value="ECO:0007669"/>
    <property type="project" value="TreeGrafter"/>
</dbReference>
<dbReference type="SUPFAM" id="SSF47113">
    <property type="entry name" value="Histone-fold"/>
    <property type="match status" value="1"/>
</dbReference>
<proteinExistence type="predicted"/>
<name>A0A1G4J8E7_9SACH</name>
<dbReference type="PANTHER" id="PTHR46172">
    <property type="entry name" value="DNA POLYMERASE EPSILON SUBUNIT 3"/>
    <property type="match status" value="1"/>
</dbReference>
<evidence type="ECO:0000256" key="4">
    <source>
        <dbReference type="ARBA" id="ARBA00039775"/>
    </source>
</evidence>
<evidence type="ECO:0000256" key="5">
    <source>
        <dbReference type="ARBA" id="ARBA00042096"/>
    </source>
</evidence>
<dbReference type="GO" id="GO:0031507">
    <property type="term" value="P:heterochromatin formation"/>
    <property type="evidence" value="ECO:0007669"/>
    <property type="project" value="TreeGrafter"/>
</dbReference>
<accession>A0A1G4J8E7</accession>
<gene>
    <name evidence="8" type="ORF">LANO_0C06678G</name>
</gene>
<dbReference type="AlphaFoldDB" id="A0A1G4J8E7"/>
<evidence type="ECO:0000313" key="8">
    <source>
        <dbReference type="EMBL" id="SCU86087.1"/>
    </source>
</evidence>
<dbReference type="Gene3D" id="1.10.20.10">
    <property type="entry name" value="Histone, subunit A"/>
    <property type="match status" value="1"/>
</dbReference>
<comment type="subcellular location">
    <subcellularLocation>
        <location evidence="1">Nucleus</location>
    </subcellularLocation>
</comment>
<evidence type="ECO:0000256" key="6">
    <source>
        <dbReference type="SAM" id="MobiDB-lite"/>
    </source>
</evidence>
<dbReference type="GO" id="GO:0008623">
    <property type="term" value="C:CHRAC"/>
    <property type="evidence" value="ECO:0007669"/>
    <property type="project" value="TreeGrafter"/>
</dbReference>
<reference evidence="9" key="1">
    <citation type="submission" date="2016-03" db="EMBL/GenBank/DDBJ databases">
        <authorList>
            <person name="Devillers Hugo."/>
        </authorList>
    </citation>
    <scope>NUCLEOTIDE SEQUENCE [LARGE SCALE GENOMIC DNA]</scope>
</reference>
<dbReference type="GO" id="GO:0006272">
    <property type="term" value="P:leading strand elongation"/>
    <property type="evidence" value="ECO:0007669"/>
    <property type="project" value="TreeGrafter"/>
</dbReference>
<feature type="compositionally biased region" description="Basic and acidic residues" evidence="6">
    <location>
        <begin position="135"/>
        <end position="148"/>
    </location>
</feature>
<feature type="domain" description="Transcription factor CBF/NF-Y/archaeal histone" evidence="7">
    <location>
        <begin position="65"/>
        <end position="109"/>
    </location>
</feature>
<dbReference type="InterPro" id="IPR009072">
    <property type="entry name" value="Histone-fold"/>
</dbReference>